<keyword evidence="2" id="KW-1185">Reference proteome</keyword>
<organism evidence="1 2">
    <name type="scientific">Catharanthus roseus</name>
    <name type="common">Madagascar periwinkle</name>
    <name type="synonym">Vinca rosea</name>
    <dbReference type="NCBI Taxonomy" id="4058"/>
    <lineage>
        <taxon>Eukaryota</taxon>
        <taxon>Viridiplantae</taxon>
        <taxon>Streptophyta</taxon>
        <taxon>Embryophyta</taxon>
        <taxon>Tracheophyta</taxon>
        <taxon>Spermatophyta</taxon>
        <taxon>Magnoliopsida</taxon>
        <taxon>eudicotyledons</taxon>
        <taxon>Gunneridae</taxon>
        <taxon>Pentapetalae</taxon>
        <taxon>asterids</taxon>
        <taxon>lamiids</taxon>
        <taxon>Gentianales</taxon>
        <taxon>Apocynaceae</taxon>
        <taxon>Rauvolfioideae</taxon>
        <taxon>Vinceae</taxon>
        <taxon>Catharanthinae</taxon>
        <taxon>Catharanthus</taxon>
    </lineage>
</organism>
<gene>
    <name evidence="1" type="ORF">M9H77_31411</name>
</gene>
<reference evidence="2" key="1">
    <citation type="journal article" date="2023" name="Nat. Plants">
        <title>Single-cell RNA sequencing provides a high-resolution roadmap for understanding the multicellular compartmentation of specialized metabolism.</title>
        <authorList>
            <person name="Sun S."/>
            <person name="Shen X."/>
            <person name="Li Y."/>
            <person name="Li Y."/>
            <person name="Wang S."/>
            <person name="Li R."/>
            <person name="Zhang H."/>
            <person name="Shen G."/>
            <person name="Guo B."/>
            <person name="Wei J."/>
            <person name="Xu J."/>
            <person name="St-Pierre B."/>
            <person name="Chen S."/>
            <person name="Sun C."/>
        </authorList>
    </citation>
    <scope>NUCLEOTIDE SEQUENCE [LARGE SCALE GENOMIC DNA]</scope>
</reference>
<accession>A0ACC0A225</accession>
<evidence type="ECO:0000313" key="1">
    <source>
        <dbReference type="EMBL" id="KAI5654224.1"/>
    </source>
</evidence>
<proteinExistence type="predicted"/>
<protein>
    <submittedName>
        <fullName evidence="1">Uncharacterized protein</fullName>
    </submittedName>
</protein>
<evidence type="ECO:0000313" key="2">
    <source>
        <dbReference type="Proteomes" id="UP001060085"/>
    </source>
</evidence>
<dbReference type="Proteomes" id="UP001060085">
    <property type="component" value="Linkage Group LG07"/>
</dbReference>
<comment type="caution">
    <text evidence="1">The sequence shown here is derived from an EMBL/GenBank/DDBJ whole genome shotgun (WGS) entry which is preliminary data.</text>
</comment>
<name>A0ACC0A225_CATRO</name>
<sequence length="123" mass="12908">MKEHSAISTSGSGYFGPSTVQQRRLPAEACSSLFPSSSRRKGPQGQHIPSLSHPKTLATALNTGVLIAASGGGLLHPLKFVVVVGNDHFLKAMYSPALVTFVNALAGVSVIWGSLRLVLKKPC</sequence>
<dbReference type="EMBL" id="CM044707">
    <property type="protein sequence ID" value="KAI5654224.1"/>
    <property type="molecule type" value="Genomic_DNA"/>
</dbReference>